<feature type="non-terminal residue" evidence="1">
    <location>
        <position position="1"/>
    </location>
</feature>
<gene>
    <name evidence="1" type="primary">OLA.10615</name>
</gene>
<accession>A0A1A7WQ53</accession>
<dbReference type="AlphaFoldDB" id="A0A1A7WQ53"/>
<dbReference type="EMBL" id="HADW01006450">
    <property type="protein sequence ID" value="SBP07850.1"/>
    <property type="molecule type" value="Transcribed_RNA"/>
</dbReference>
<reference evidence="1" key="2">
    <citation type="submission" date="2016-06" db="EMBL/GenBank/DDBJ databases">
        <title>The genome of a short-lived fish provides insights into sex chromosome evolution and the genetic control of aging.</title>
        <authorList>
            <person name="Reichwald K."/>
            <person name="Felder M."/>
            <person name="Petzold A."/>
            <person name="Koch P."/>
            <person name="Groth M."/>
            <person name="Platzer M."/>
        </authorList>
    </citation>
    <scope>NUCLEOTIDE SEQUENCE</scope>
    <source>
        <tissue evidence="1">Brain</tissue>
    </source>
</reference>
<organism evidence="1">
    <name type="scientific">Iconisemion striatum</name>
    <dbReference type="NCBI Taxonomy" id="60296"/>
    <lineage>
        <taxon>Eukaryota</taxon>
        <taxon>Metazoa</taxon>
        <taxon>Chordata</taxon>
        <taxon>Craniata</taxon>
        <taxon>Vertebrata</taxon>
        <taxon>Euteleostomi</taxon>
        <taxon>Actinopterygii</taxon>
        <taxon>Neopterygii</taxon>
        <taxon>Teleostei</taxon>
        <taxon>Neoteleostei</taxon>
        <taxon>Acanthomorphata</taxon>
        <taxon>Ovalentaria</taxon>
        <taxon>Atherinomorphae</taxon>
        <taxon>Cyprinodontiformes</taxon>
        <taxon>Nothobranchiidae</taxon>
        <taxon>Iconisemion</taxon>
    </lineage>
</organism>
<sequence length="33" mass="3598">CVLATYGLLVVMAAVYVMHKRNNQEKQTAASST</sequence>
<protein>
    <submittedName>
        <fullName evidence="1">Uncharacterized protein</fullName>
    </submittedName>
</protein>
<name>A0A1A7WQ53_9TELE</name>
<proteinExistence type="predicted"/>
<reference evidence="1" key="1">
    <citation type="submission" date="2016-05" db="EMBL/GenBank/DDBJ databases">
        <authorList>
            <person name="Lavstsen T."/>
            <person name="Jespersen J.S."/>
        </authorList>
    </citation>
    <scope>NUCLEOTIDE SEQUENCE</scope>
    <source>
        <tissue evidence="1">Brain</tissue>
    </source>
</reference>
<evidence type="ECO:0000313" key="1">
    <source>
        <dbReference type="EMBL" id="SBP07850.1"/>
    </source>
</evidence>